<dbReference type="Proteomes" id="UP001283361">
    <property type="component" value="Unassembled WGS sequence"/>
</dbReference>
<sequence length="84" mass="9812">MENIRVQGKPLRTSFRNSFFTIEITLEKRRIRHEKKQFLSSLVNLSTWMFSVKKPAGCIAQESLFNGFLLTSGHDPNNDLQEKR</sequence>
<accession>A0AAE1B0Q2</accession>
<dbReference type="AlphaFoldDB" id="A0AAE1B0Q2"/>
<comment type="caution">
    <text evidence="1">The sequence shown here is derived from an EMBL/GenBank/DDBJ whole genome shotgun (WGS) entry which is preliminary data.</text>
</comment>
<organism evidence="1 2">
    <name type="scientific">Elysia crispata</name>
    <name type="common">lettuce slug</name>
    <dbReference type="NCBI Taxonomy" id="231223"/>
    <lineage>
        <taxon>Eukaryota</taxon>
        <taxon>Metazoa</taxon>
        <taxon>Spiralia</taxon>
        <taxon>Lophotrochozoa</taxon>
        <taxon>Mollusca</taxon>
        <taxon>Gastropoda</taxon>
        <taxon>Heterobranchia</taxon>
        <taxon>Euthyneura</taxon>
        <taxon>Panpulmonata</taxon>
        <taxon>Sacoglossa</taxon>
        <taxon>Placobranchoidea</taxon>
        <taxon>Plakobranchidae</taxon>
        <taxon>Elysia</taxon>
    </lineage>
</organism>
<proteinExistence type="predicted"/>
<evidence type="ECO:0000313" key="1">
    <source>
        <dbReference type="EMBL" id="KAK3796821.1"/>
    </source>
</evidence>
<name>A0AAE1B0Q2_9GAST</name>
<dbReference type="EMBL" id="JAWDGP010000840">
    <property type="protein sequence ID" value="KAK3796821.1"/>
    <property type="molecule type" value="Genomic_DNA"/>
</dbReference>
<reference evidence="1" key="1">
    <citation type="journal article" date="2023" name="G3 (Bethesda)">
        <title>A reference genome for the long-term kleptoplast-retaining sea slug Elysia crispata morphotype clarki.</title>
        <authorList>
            <person name="Eastman K.E."/>
            <person name="Pendleton A.L."/>
            <person name="Shaikh M.A."/>
            <person name="Suttiyut T."/>
            <person name="Ogas R."/>
            <person name="Tomko P."/>
            <person name="Gavelis G."/>
            <person name="Widhalm J.R."/>
            <person name="Wisecaver J.H."/>
        </authorList>
    </citation>
    <scope>NUCLEOTIDE SEQUENCE</scope>
    <source>
        <strain evidence="1">ECLA1</strain>
    </source>
</reference>
<evidence type="ECO:0000313" key="2">
    <source>
        <dbReference type="Proteomes" id="UP001283361"/>
    </source>
</evidence>
<protein>
    <submittedName>
        <fullName evidence="1">Uncharacterized protein</fullName>
    </submittedName>
</protein>
<keyword evidence="2" id="KW-1185">Reference proteome</keyword>
<gene>
    <name evidence="1" type="ORF">RRG08_040880</name>
</gene>